<evidence type="ECO:0000313" key="1">
    <source>
        <dbReference type="EMBL" id="GAW98196.1"/>
    </source>
</evidence>
<dbReference type="OrthoDB" id="2294389at2"/>
<evidence type="ECO:0000313" key="2">
    <source>
        <dbReference type="Proteomes" id="UP000198374"/>
    </source>
</evidence>
<sequence>MIRFPDVFGTTDEFRNRVYEQGYMDIETVRPEDVLDAEYDRKWLPDFRQVFAIINIAGEQGDFNSILLMANKRLVKCRLSPNVLIKRLKLQFVLDAHADVGGVAKIVGVKKFVPYVCGDFLLVPVGKRNASNNSWVRVYTSGEIWEYIDLKSLIHYPSISVVRIPHSEQAMIKRRGKCLDILRYYQKTAACISTTIALPDELSEKEVRDFVTRKNALNLEQLSRKLAG</sequence>
<proteinExistence type="predicted"/>
<dbReference type="AlphaFoldDB" id="A0A1Z5I8U9"/>
<reference evidence="1 2" key="1">
    <citation type="submission" date="2015-11" db="EMBL/GenBank/DDBJ databases">
        <title>Draft genome sequences of new species of the genus Lactobacillus isolated from orchardgrass silage.</title>
        <authorList>
            <person name="Tohno M."/>
            <person name="Tanizawa Y."/>
            <person name="Arita M."/>
        </authorList>
    </citation>
    <scope>NUCLEOTIDE SEQUENCE [LARGE SCALE GENOMIC DNA]</scope>
    <source>
        <strain evidence="1 2">IWT30</strain>
    </source>
</reference>
<keyword evidence="2" id="KW-1185">Reference proteome</keyword>
<comment type="caution">
    <text evidence="1">The sequence shown here is derived from an EMBL/GenBank/DDBJ whole genome shotgun (WGS) entry which is preliminary data.</text>
</comment>
<dbReference type="RefSeq" id="WP_089108032.1">
    <property type="nucleotide sequence ID" value="NZ_BCMF01000001.1"/>
</dbReference>
<name>A0A1Z5I8U9_9LACO</name>
<accession>A0A1Z5I8U9</accession>
<protein>
    <submittedName>
        <fullName evidence="1">Uncharacterized protein</fullName>
    </submittedName>
</protein>
<organism evidence="1 2">
    <name type="scientific">Secundilactobacillus mixtipabuli</name>
    <dbReference type="NCBI Taxonomy" id="1435342"/>
    <lineage>
        <taxon>Bacteria</taxon>
        <taxon>Bacillati</taxon>
        <taxon>Bacillota</taxon>
        <taxon>Bacilli</taxon>
        <taxon>Lactobacillales</taxon>
        <taxon>Lactobacillaceae</taxon>
        <taxon>Secundilactobacillus</taxon>
    </lineage>
</organism>
<dbReference type="EMBL" id="BCMF01000001">
    <property type="protein sequence ID" value="GAW98196.1"/>
    <property type="molecule type" value="Genomic_DNA"/>
</dbReference>
<gene>
    <name evidence="1" type="ORF">IWT30_00139</name>
</gene>
<dbReference type="Proteomes" id="UP000198374">
    <property type="component" value="Unassembled WGS sequence"/>
</dbReference>